<protein>
    <submittedName>
        <fullName evidence="4">Pyridoxal phosphate-dependent aminotransferase family protein</fullName>
    </submittedName>
</protein>
<proteinExistence type="predicted"/>
<dbReference type="GO" id="GO:0030170">
    <property type="term" value="F:pyridoxal phosphate binding"/>
    <property type="evidence" value="ECO:0007669"/>
    <property type="project" value="InterPro"/>
</dbReference>
<dbReference type="InterPro" id="IPR050087">
    <property type="entry name" value="AON_synthase_class-II"/>
</dbReference>
<keyword evidence="4" id="KW-0032">Aminotransferase</keyword>
<dbReference type="SUPFAM" id="SSF53383">
    <property type="entry name" value="PLP-dependent transferases"/>
    <property type="match status" value="1"/>
</dbReference>
<evidence type="ECO:0000313" key="5">
    <source>
        <dbReference type="Proteomes" id="UP000282321"/>
    </source>
</evidence>
<evidence type="ECO:0000259" key="3">
    <source>
        <dbReference type="Pfam" id="PF00155"/>
    </source>
</evidence>
<evidence type="ECO:0000256" key="2">
    <source>
        <dbReference type="ARBA" id="ARBA00022679"/>
    </source>
</evidence>
<dbReference type="Gene3D" id="3.40.640.10">
    <property type="entry name" value="Type I PLP-dependent aspartate aminotransferase-like (Major domain)"/>
    <property type="match status" value="1"/>
</dbReference>
<feature type="domain" description="Aminotransferase class I/classII large" evidence="3">
    <location>
        <begin position="53"/>
        <end position="401"/>
    </location>
</feature>
<sequence>MATDKLVKVLEAHLKELEQKGTLKGKEMVITGVIPAKGEKGPRYTVEGMGNKEFIKMNANSYLGMSLRKDIIEAEERAAKAFGAGPGAVRFISGTYKPHIDLEKKLAEFHSRPAAMILSSAYVTSMGVLVPLITKETVVISDELNHNCIINAVRLSRPANKAIYKHNDMEDLEKQIKENIGNGKRAIVVTDGIFSMRGDNAPLDKIVAICDRYNNDFEEGIITVVDDSHGVGAFGKTGRGTEEYTGAKVDVLIGTLGKAFGINGGYVVSDTTIINYLRETAPMYIYSNPITPSEASAALKAIEILDSPDGQKILSHLKEMTKRFESGLKELGLETIEGEHPVVPLMVRDTKKTSDIVKFLTENGILATGLNYPVVPKGDEEIRFQISADHTQYDIDYVLGVLKKYIETH</sequence>
<dbReference type="PANTHER" id="PTHR13693">
    <property type="entry name" value="CLASS II AMINOTRANSFERASE/8-AMINO-7-OXONONANOATE SYNTHASE"/>
    <property type="match status" value="1"/>
</dbReference>
<organism evidence="4 5">
    <name type="scientific">candidate division TA06 bacterium</name>
    <dbReference type="NCBI Taxonomy" id="2250710"/>
    <lineage>
        <taxon>Bacteria</taxon>
        <taxon>Bacteria division TA06</taxon>
    </lineage>
</organism>
<name>A0A660S9H2_UNCT6</name>
<dbReference type="InterPro" id="IPR015421">
    <property type="entry name" value="PyrdxlP-dep_Trfase_major"/>
</dbReference>
<reference evidence="4 5" key="1">
    <citation type="submission" date="2018-06" db="EMBL/GenBank/DDBJ databases">
        <title>Extensive metabolic versatility and redundancy in microbially diverse, dynamic hydrothermal sediments.</title>
        <authorList>
            <person name="Dombrowski N."/>
            <person name="Teske A."/>
            <person name="Baker B.J."/>
        </authorList>
    </citation>
    <scope>NUCLEOTIDE SEQUENCE [LARGE SCALE GENOMIC DNA]</scope>
    <source>
        <strain evidence="4">B35_G9</strain>
    </source>
</reference>
<dbReference type="GO" id="GO:0008483">
    <property type="term" value="F:transaminase activity"/>
    <property type="evidence" value="ECO:0007669"/>
    <property type="project" value="UniProtKB-KW"/>
</dbReference>
<dbReference type="InterPro" id="IPR015422">
    <property type="entry name" value="PyrdxlP-dep_Trfase_small"/>
</dbReference>
<dbReference type="EMBL" id="QNBC01000054">
    <property type="protein sequence ID" value="RKX66155.1"/>
    <property type="molecule type" value="Genomic_DNA"/>
</dbReference>
<evidence type="ECO:0000313" key="4">
    <source>
        <dbReference type="EMBL" id="RKX66155.1"/>
    </source>
</evidence>
<comment type="caution">
    <text evidence="4">The sequence shown here is derived from an EMBL/GenBank/DDBJ whole genome shotgun (WGS) entry which is preliminary data.</text>
</comment>
<dbReference type="Gene3D" id="3.90.1150.10">
    <property type="entry name" value="Aspartate Aminotransferase, domain 1"/>
    <property type="match status" value="1"/>
</dbReference>
<accession>A0A660S9H2</accession>
<gene>
    <name evidence="4" type="ORF">DRP44_04765</name>
</gene>
<dbReference type="AlphaFoldDB" id="A0A660S9H2"/>
<keyword evidence="2 4" id="KW-0808">Transferase</keyword>
<dbReference type="InterPro" id="IPR015424">
    <property type="entry name" value="PyrdxlP-dep_Trfase"/>
</dbReference>
<evidence type="ECO:0000256" key="1">
    <source>
        <dbReference type="ARBA" id="ARBA00001933"/>
    </source>
</evidence>
<comment type="cofactor">
    <cofactor evidence="1">
        <name>pyridoxal 5'-phosphate</name>
        <dbReference type="ChEBI" id="CHEBI:597326"/>
    </cofactor>
</comment>
<dbReference type="InterPro" id="IPR004839">
    <property type="entry name" value="Aminotransferase_I/II_large"/>
</dbReference>
<dbReference type="Proteomes" id="UP000282321">
    <property type="component" value="Unassembled WGS sequence"/>
</dbReference>
<dbReference type="Pfam" id="PF00155">
    <property type="entry name" value="Aminotran_1_2"/>
    <property type="match status" value="1"/>
</dbReference>